<evidence type="ECO:0000313" key="3">
    <source>
        <dbReference type="Proteomes" id="UP000276991"/>
    </source>
</evidence>
<organism evidence="2 3">
    <name type="scientific">Acanthocheilonema viteae</name>
    <name type="common">Filarial nematode worm</name>
    <name type="synonym">Dipetalonema viteae</name>
    <dbReference type="NCBI Taxonomy" id="6277"/>
    <lineage>
        <taxon>Eukaryota</taxon>
        <taxon>Metazoa</taxon>
        <taxon>Ecdysozoa</taxon>
        <taxon>Nematoda</taxon>
        <taxon>Chromadorea</taxon>
        <taxon>Rhabditida</taxon>
        <taxon>Spirurina</taxon>
        <taxon>Spiruromorpha</taxon>
        <taxon>Filarioidea</taxon>
        <taxon>Onchocercidae</taxon>
        <taxon>Acanthocheilonema</taxon>
    </lineage>
</organism>
<evidence type="ECO:0000313" key="2">
    <source>
        <dbReference type="EMBL" id="VBB28189.1"/>
    </source>
</evidence>
<name>A0A498S915_ACAVI</name>
<feature type="domain" description="Autophagy-related protein 11 C-terminal" evidence="1">
    <location>
        <begin position="14"/>
        <end position="55"/>
    </location>
</feature>
<accession>A0A498S915</accession>
<dbReference type="AlphaFoldDB" id="A0A498S915"/>
<sequence>MGVKWDRQSAAVAAVGQRPNWLMAVTTRLELCKIRKTDNRYNLKVGTKFYRVEVEPLQIDSPSIRCHADE</sequence>
<dbReference type="Pfam" id="PF10377">
    <property type="entry name" value="ATG11"/>
    <property type="match status" value="1"/>
</dbReference>
<gene>
    <name evidence="2" type="ORF">NAV_LOCUS3019</name>
</gene>
<proteinExistence type="predicted"/>
<keyword evidence="3" id="KW-1185">Reference proteome</keyword>
<dbReference type="Proteomes" id="UP000276991">
    <property type="component" value="Unassembled WGS sequence"/>
</dbReference>
<dbReference type="OrthoDB" id="447953at2759"/>
<dbReference type="InterPro" id="IPR019460">
    <property type="entry name" value="Atg11_C"/>
</dbReference>
<dbReference type="EMBL" id="UPTC01000360">
    <property type="protein sequence ID" value="VBB28189.1"/>
    <property type="molecule type" value="Genomic_DNA"/>
</dbReference>
<protein>
    <recommendedName>
        <fullName evidence="1">Autophagy-related protein 11 C-terminal domain-containing protein</fullName>
    </recommendedName>
</protein>
<evidence type="ECO:0000259" key="1">
    <source>
        <dbReference type="Pfam" id="PF10377"/>
    </source>
</evidence>
<reference evidence="2 3" key="1">
    <citation type="submission" date="2018-08" db="EMBL/GenBank/DDBJ databases">
        <authorList>
            <person name="Laetsch R D."/>
            <person name="Stevens L."/>
            <person name="Kumar S."/>
            <person name="Blaxter L. M."/>
        </authorList>
    </citation>
    <scope>NUCLEOTIDE SEQUENCE [LARGE SCALE GENOMIC DNA]</scope>
</reference>
<dbReference type="STRING" id="6277.A0A498S915"/>